<feature type="transmembrane region" description="Helical" evidence="2">
    <location>
        <begin position="168"/>
        <end position="186"/>
    </location>
</feature>
<feature type="transmembrane region" description="Helical" evidence="2">
    <location>
        <begin position="278"/>
        <end position="299"/>
    </location>
</feature>
<reference evidence="4" key="1">
    <citation type="submission" date="2023-07" db="EMBL/GenBank/DDBJ databases">
        <authorList>
            <consortium name="AG Swart"/>
            <person name="Singh M."/>
            <person name="Singh A."/>
            <person name="Seah K."/>
            <person name="Emmerich C."/>
        </authorList>
    </citation>
    <scope>NUCLEOTIDE SEQUENCE</scope>
    <source>
        <strain evidence="4">DP1</strain>
    </source>
</reference>
<feature type="transmembrane region" description="Helical" evidence="2">
    <location>
        <begin position="198"/>
        <end position="216"/>
    </location>
</feature>
<keyword evidence="3" id="KW-0732">Signal</keyword>
<sequence>MFKIVLTAVLSLLLVTQVKCFRDNPQYSTSSSELDIDVISNSKDCLIFIKSDCIGFITQLKSAIQTVNYHYLNLSELQKVNESKKESISSLFDSLRSFKIPLEISDFCLNPQNSQTFLSEYEISQIFTKMNLNCPNSKLEKLDSFTGSSQRDLETLAEVSTDYPELEGLAYTIISLTCAAGLIYYIGYLLKGYDATPFWILLHFIQLVYLMIMLEVNQPANLVYFLDKLDHCKLDMNFIDEFTTIRDEVRKDINFRPDRAAFAKIAWDYGSVLVNLAFYARLICTVILLHICLKVIMCWSNPERKDHKFFKWTNSLKNHISKDFYIRYCLEISLFLWTAVFIEFMSTPRDSGLEKLSLMVAINILCFLIYLTFSFVFAFYAKNTAETYRGYFYTYFLMKRAIMPILLISLAYTSKEWQLSMLVLAQCVLLTIEIILAIMKKTEHSRETFHLGQTLINRVLSIICNSMFLVYLCCMFMFLDDSPSEDDNQGKALAIFISCCICIIVVFISGLGISRLFWCKNQPTDEKESRERSLESYKERTNYDQNRQIDMENKLQRDDNENSSRKISESRMSPKKSQENSQAFKSPLEKSALSSSEED</sequence>
<keyword evidence="5" id="KW-1185">Reference proteome</keyword>
<keyword evidence="2" id="KW-0472">Membrane</keyword>
<feature type="compositionally biased region" description="Basic and acidic residues" evidence="1">
    <location>
        <begin position="529"/>
        <end position="569"/>
    </location>
</feature>
<comment type="caution">
    <text evidence="4">The sequence shown here is derived from an EMBL/GenBank/DDBJ whole genome shotgun (WGS) entry which is preliminary data.</text>
</comment>
<feature type="transmembrane region" description="Helical" evidence="2">
    <location>
        <begin position="491"/>
        <end position="513"/>
    </location>
</feature>
<accession>A0AAD1X6Q9</accession>
<evidence type="ECO:0000313" key="4">
    <source>
        <dbReference type="EMBL" id="CAI2362849.1"/>
    </source>
</evidence>
<keyword evidence="2" id="KW-1133">Transmembrane helix</keyword>
<feature type="transmembrane region" description="Helical" evidence="2">
    <location>
        <begin position="325"/>
        <end position="344"/>
    </location>
</feature>
<evidence type="ECO:0000256" key="2">
    <source>
        <dbReference type="SAM" id="Phobius"/>
    </source>
</evidence>
<feature type="transmembrane region" description="Helical" evidence="2">
    <location>
        <begin position="419"/>
        <end position="438"/>
    </location>
</feature>
<organism evidence="4 5">
    <name type="scientific">Euplotes crassus</name>
    <dbReference type="NCBI Taxonomy" id="5936"/>
    <lineage>
        <taxon>Eukaryota</taxon>
        <taxon>Sar</taxon>
        <taxon>Alveolata</taxon>
        <taxon>Ciliophora</taxon>
        <taxon>Intramacronucleata</taxon>
        <taxon>Spirotrichea</taxon>
        <taxon>Hypotrichia</taxon>
        <taxon>Euplotida</taxon>
        <taxon>Euplotidae</taxon>
        <taxon>Moneuplotes</taxon>
    </lineage>
</organism>
<feature type="chain" id="PRO_5042171842" evidence="3">
    <location>
        <begin position="21"/>
        <end position="599"/>
    </location>
</feature>
<evidence type="ECO:0000256" key="3">
    <source>
        <dbReference type="SAM" id="SignalP"/>
    </source>
</evidence>
<protein>
    <submittedName>
        <fullName evidence="4">Uncharacterized protein</fullName>
    </submittedName>
</protein>
<keyword evidence="2" id="KW-0812">Transmembrane</keyword>
<feature type="transmembrane region" description="Helical" evidence="2">
    <location>
        <begin position="392"/>
        <end position="413"/>
    </location>
</feature>
<gene>
    <name evidence="4" type="ORF">ECRASSUSDP1_LOCUS4177</name>
</gene>
<dbReference type="AlphaFoldDB" id="A0AAD1X6Q9"/>
<feature type="transmembrane region" description="Helical" evidence="2">
    <location>
        <begin position="356"/>
        <end position="380"/>
    </location>
</feature>
<proteinExistence type="predicted"/>
<feature type="region of interest" description="Disordered" evidence="1">
    <location>
        <begin position="529"/>
        <end position="599"/>
    </location>
</feature>
<evidence type="ECO:0000256" key="1">
    <source>
        <dbReference type="SAM" id="MobiDB-lite"/>
    </source>
</evidence>
<feature type="signal peptide" evidence="3">
    <location>
        <begin position="1"/>
        <end position="20"/>
    </location>
</feature>
<dbReference type="Proteomes" id="UP001295684">
    <property type="component" value="Unassembled WGS sequence"/>
</dbReference>
<feature type="transmembrane region" description="Helical" evidence="2">
    <location>
        <begin position="459"/>
        <end position="479"/>
    </location>
</feature>
<evidence type="ECO:0000313" key="5">
    <source>
        <dbReference type="Proteomes" id="UP001295684"/>
    </source>
</evidence>
<name>A0AAD1X6Q9_EUPCR</name>
<dbReference type="EMBL" id="CAMPGE010004007">
    <property type="protein sequence ID" value="CAI2362849.1"/>
    <property type="molecule type" value="Genomic_DNA"/>
</dbReference>